<feature type="signal peptide" evidence="8">
    <location>
        <begin position="1"/>
        <end position="22"/>
    </location>
</feature>
<dbReference type="EC" id="1.10.3.2" evidence="4"/>
<evidence type="ECO:0000259" key="10">
    <source>
        <dbReference type="Pfam" id="PF07731"/>
    </source>
</evidence>
<proteinExistence type="inferred from homology"/>
<organism evidence="12 13">
    <name type="scientific">Zasmidium cellare</name>
    <name type="common">Wine cellar mold</name>
    <name type="synonym">Racodium cellare</name>
    <dbReference type="NCBI Taxonomy" id="395010"/>
    <lineage>
        <taxon>Eukaryota</taxon>
        <taxon>Fungi</taxon>
        <taxon>Dikarya</taxon>
        <taxon>Ascomycota</taxon>
        <taxon>Pezizomycotina</taxon>
        <taxon>Dothideomycetes</taxon>
        <taxon>Dothideomycetidae</taxon>
        <taxon>Mycosphaerellales</taxon>
        <taxon>Mycosphaerellaceae</taxon>
        <taxon>Zasmidium</taxon>
    </lineage>
</organism>
<evidence type="ECO:0000259" key="9">
    <source>
        <dbReference type="Pfam" id="PF00394"/>
    </source>
</evidence>
<evidence type="ECO:0000313" key="12">
    <source>
        <dbReference type="EMBL" id="KAK4496969.1"/>
    </source>
</evidence>
<keyword evidence="13" id="KW-1185">Reference proteome</keyword>
<evidence type="ECO:0000256" key="5">
    <source>
        <dbReference type="ARBA" id="ARBA00023008"/>
    </source>
</evidence>
<sequence length="585" mass="64988">MSISTLKVLVAVHSFFALTSNAIPTPAPYDVETASFSAHSPTCTHNNLSRQCWEGGYSIVNDFDLSHPTTGKTVSYNLEISNSTCNPDGHVARICMLVNGQYPGPTLRAAWGDQMIVHVKNRMQDNGTTIHFHGVRQLNTNAADGVPGVTECPIAPGSEKTYVFNVTQFGTGWYHSHFSAQYGDGVAGPIVFDGPASANYDFDLGPYPVNEWYYRTAWQASSLAIDAIQTLGKPPAANNMLINGTNKNANGTGSYNHVVIEPGKRYRLRIISMSVDNYMRVSLDGHRMKIIAADFVPIKPIAVEWIFLGAGQRYDVIITADQEPGNYWFRTEVAKECRNNNDWYGRAIWSYSNTAMGTPNSTAFPEPTDCLEPGPLIPYWPQKVPRKQEIGNLQVNTTHAVTEYSNNSSMVVWALGETIDINWSKPTLSYVDSNTTQSLPSLYNVLNSAPSGAWNYWLIQQPLNSSITAIPHPIHLHGHDFFVLGQGNTTWDGDVSQLNFDTPTRRDTSTLPGNGWLALAFRSDNPGAWLMHCHIAWHINEGFGVQFLEAPEKIQGEDGRSFVEECAAWEEYYERAYWKKLDSGL</sequence>
<keyword evidence="5" id="KW-0186">Copper</keyword>
<dbReference type="PANTHER" id="PTHR11709:SF87">
    <property type="entry name" value="LACCASE"/>
    <property type="match status" value="1"/>
</dbReference>
<name>A0ABR0E6A9_ZASCE</name>
<feature type="domain" description="Plastocyanin-like" evidence="9">
    <location>
        <begin position="209"/>
        <end position="353"/>
    </location>
</feature>
<comment type="cofactor">
    <cofactor evidence="2">
        <name>Cu cation</name>
        <dbReference type="ChEBI" id="CHEBI:23378"/>
    </cofactor>
</comment>
<dbReference type="InterPro" id="IPR008972">
    <property type="entry name" value="Cupredoxin"/>
</dbReference>
<dbReference type="Proteomes" id="UP001305779">
    <property type="component" value="Unassembled WGS sequence"/>
</dbReference>
<evidence type="ECO:0000256" key="2">
    <source>
        <dbReference type="ARBA" id="ARBA00001935"/>
    </source>
</evidence>
<keyword evidence="7" id="KW-0439">Lignin degradation</keyword>
<accession>A0ABR0E6A9</accession>
<dbReference type="InterPro" id="IPR011706">
    <property type="entry name" value="Cu-oxidase_C"/>
</dbReference>
<dbReference type="Pfam" id="PF07731">
    <property type="entry name" value="Cu-oxidase_2"/>
    <property type="match status" value="1"/>
</dbReference>
<evidence type="ECO:0000256" key="7">
    <source>
        <dbReference type="ARBA" id="ARBA00023185"/>
    </source>
</evidence>
<comment type="similarity">
    <text evidence="3">Belongs to the multicopper oxidase family.</text>
</comment>
<evidence type="ECO:0000256" key="4">
    <source>
        <dbReference type="ARBA" id="ARBA00012297"/>
    </source>
</evidence>
<dbReference type="InterPro" id="IPR011707">
    <property type="entry name" value="Cu-oxidase-like_N"/>
</dbReference>
<dbReference type="CDD" id="cd13854">
    <property type="entry name" value="CuRO_1_MaLCC_like"/>
    <property type="match status" value="1"/>
</dbReference>
<dbReference type="Gene3D" id="2.60.40.420">
    <property type="entry name" value="Cupredoxins - blue copper proteins"/>
    <property type="match status" value="3"/>
</dbReference>
<dbReference type="EMBL" id="JAXOVC010000009">
    <property type="protein sequence ID" value="KAK4496969.1"/>
    <property type="molecule type" value="Genomic_DNA"/>
</dbReference>
<keyword evidence="6" id="KW-0325">Glycoprotein</keyword>
<dbReference type="CDD" id="cd13901">
    <property type="entry name" value="CuRO_3_MaLCC_like"/>
    <property type="match status" value="1"/>
</dbReference>
<comment type="catalytic activity">
    <reaction evidence="1">
        <text>4 hydroquinone + O2 = 4 benzosemiquinone + 2 H2O</text>
        <dbReference type="Rhea" id="RHEA:11276"/>
        <dbReference type="ChEBI" id="CHEBI:15377"/>
        <dbReference type="ChEBI" id="CHEBI:15379"/>
        <dbReference type="ChEBI" id="CHEBI:17594"/>
        <dbReference type="ChEBI" id="CHEBI:17977"/>
        <dbReference type="EC" id="1.10.3.2"/>
    </reaction>
</comment>
<evidence type="ECO:0000313" key="13">
    <source>
        <dbReference type="Proteomes" id="UP001305779"/>
    </source>
</evidence>
<evidence type="ECO:0000256" key="8">
    <source>
        <dbReference type="SAM" id="SignalP"/>
    </source>
</evidence>
<dbReference type="PANTHER" id="PTHR11709">
    <property type="entry name" value="MULTI-COPPER OXIDASE"/>
    <property type="match status" value="1"/>
</dbReference>
<evidence type="ECO:0000256" key="1">
    <source>
        <dbReference type="ARBA" id="ARBA00000349"/>
    </source>
</evidence>
<feature type="domain" description="Plastocyanin-like" evidence="11">
    <location>
        <begin position="80"/>
        <end position="195"/>
    </location>
</feature>
<evidence type="ECO:0000259" key="11">
    <source>
        <dbReference type="Pfam" id="PF07732"/>
    </source>
</evidence>
<evidence type="ECO:0000256" key="6">
    <source>
        <dbReference type="ARBA" id="ARBA00023180"/>
    </source>
</evidence>
<evidence type="ECO:0000256" key="3">
    <source>
        <dbReference type="ARBA" id="ARBA00010609"/>
    </source>
</evidence>
<dbReference type="CDD" id="cd13880">
    <property type="entry name" value="CuRO_2_MaLCC_like"/>
    <property type="match status" value="1"/>
</dbReference>
<dbReference type="SUPFAM" id="SSF49503">
    <property type="entry name" value="Cupredoxins"/>
    <property type="match status" value="3"/>
</dbReference>
<keyword evidence="8" id="KW-0732">Signal</keyword>
<dbReference type="Pfam" id="PF07732">
    <property type="entry name" value="Cu-oxidase_3"/>
    <property type="match status" value="1"/>
</dbReference>
<dbReference type="Pfam" id="PF00394">
    <property type="entry name" value="Cu-oxidase"/>
    <property type="match status" value="1"/>
</dbReference>
<reference evidence="12 13" key="1">
    <citation type="journal article" date="2023" name="G3 (Bethesda)">
        <title>A chromosome-level genome assembly of Zasmidium syzygii isolated from banana leaves.</title>
        <authorList>
            <person name="van Westerhoven A.C."/>
            <person name="Mehrabi R."/>
            <person name="Talebi R."/>
            <person name="Steentjes M.B.F."/>
            <person name="Corcolon B."/>
            <person name="Chong P.A."/>
            <person name="Kema G.H.J."/>
            <person name="Seidl M.F."/>
        </authorList>
    </citation>
    <scope>NUCLEOTIDE SEQUENCE [LARGE SCALE GENOMIC DNA]</scope>
    <source>
        <strain evidence="12 13">P124</strain>
    </source>
</reference>
<protein>
    <recommendedName>
        <fullName evidence="4">laccase</fullName>
        <ecNumber evidence="4">1.10.3.2</ecNumber>
    </recommendedName>
</protein>
<dbReference type="InterPro" id="IPR045087">
    <property type="entry name" value="Cu-oxidase_fam"/>
</dbReference>
<feature type="chain" id="PRO_5046615977" description="laccase" evidence="8">
    <location>
        <begin position="23"/>
        <end position="585"/>
    </location>
</feature>
<feature type="domain" description="Plastocyanin-like" evidence="10">
    <location>
        <begin position="421"/>
        <end position="552"/>
    </location>
</feature>
<comment type="caution">
    <text evidence="12">The sequence shown here is derived from an EMBL/GenBank/DDBJ whole genome shotgun (WGS) entry which is preliminary data.</text>
</comment>
<dbReference type="InterPro" id="IPR001117">
    <property type="entry name" value="Cu-oxidase_2nd"/>
</dbReference>
<gene>
    <name evidence="12" type="ORF">PRZ48_011418</name>
</gene>